<dbReference type="Proteomes" id="UP001218218">
    <property type="component" value="Unassembled WGS sequence"/>
</dbReference>
<sequence length="211" mass="22455">MFSLKSLSALFLVPVALLAAPINPGSCDTSKAVMDLPAGKTTLVSPAVPPTYVTLGVGVQNYTCSDTSTYTSVGAVASLFDITCLMNNFNFASIQTRAFAFWNESSQGYKTHRYQQHYFITNPSGAGLSPKWDFTSSTGDASAFVVAAKVGDVPAPSDSSTNVDWLSLNRVDGDLATQIFRVDTVGGQPPSSCVPGSGLISVKYISRYYLY</sequence>
<proteinExistence type="predicted"/>
<evidence type="ECO:0000256" key="1">
    <source>
        <dbReference type="SAM" id="SignalP"/>
    </source>
</evidence>
<gene>
    <name evidence="2" type="ORF">DFH08DRAFT_926228</name>
</gene>
<feature type="signal peptide" evidence="1">
    <location>
        <begin position="1"/>
        <end position="19"/>
    </location>
</feature>
<dbReference type="PANTHER" id="PTHR35567">
    <property type="entry name" value="MALATE DEHYDROGENASE (AFU_ORTHOLOGUE AFUA_2G13800)"/>
    <property type="match status" value="1"/>
</dbReference>
<keyword evidence="1" id="KW-0732">Signal</keyword>
<protein>
    <recommendedName>
        <fullName evidence="4">Malate dehydrogenase</fullName>
    </recommendedName>
</protein>
<dbReference type="EMBL" id="JARIHO010000042">
    <property type="protein sequence ID" value="KAJ7326282.1"/>
    <property type="molecule type" value="Genomic_DNA"/>
</dbReference>
<evidence type="ECO:0008006" key="4">
    <source>
        <dbReference type="Google" id="ProtNLM"/>
    </source>
</evidence>
<reference evidence="2" key="1">
    <citation type="submission" date="2023-03" db="EMBL/GenBank/DDBJ databases">
        <title>Massive genome expansion in bonnet fungi (Mycena s.s.) driven by repeated elements and novel gene families across ecological guilds.</title>
        <authorList>
            <consortium name="Lawrence Berkeley National Laboratory"/>
            <person name="Harder C.B."/>
            <person name="Miyauchi S."/>
            <person name="Viragh M."/>
            <person name="Kuo A."/>
            <person name="Thoen E."/>
            <person name="Andreopoulos B."/>
            <person name="Lu D."/>
            <person name="Skrede I."/>
            <person name="Drula E."/>
            <person name="Henrissat B."/>
            <person name="Morin E."/>
            <person name="Kohler A."/>
            <person name="Barry K."/>
            <person name="LaButti K."/>
            <person name="Morin E."/>
            <person name="Salamov A."/>
            <person name="Lipzen A."/>
            <person name="Mereny Z."/>
            <person name="Hegedus B."/>
            <person name="Baldrian P."/>
            <person name="Stursova M."/>
            <person name="Weitz H."/>
            <person name="Taylor A."/>
            <person name="Grigoriev I.V."/>
            <person name="Nagy L.G."/>
            <person name="Martin F."/>
            <person name="Kauserud H."/>
        </authorList>
    </citation>
    <scope>NUCLEOTIDE SEQUENCE</scope>
    <source>
        <strain evidence="2">CBHHK002</strain>
    </source>
</reference>
<name>A0AAD6ZJP0_9AGAR</name>
<evidence type="ECO:0000313" key="2">
    <source>
        <dbReference type="EMBL" id="KAJ7326282.1"/>
    </source>
</evidence>
<keyword evidence="3" id="KW-1185">Reference proteome</keyword>
<dbReference type="AlphaFoldDB" id="A0AAD6ZJP0"/>
<accession>A0AAD6ZJP0</accession>
<dbReference type="PANTHER" id="PTHR35567:SF1">
    <property type="entry name" value="CONSERVED FUNGAL PROTEIN (AFU_ORTHOLOGUE AFUA_1G14230)"/>
    <property type="match status" value="1"/>
</dbReference>
<dbReference type="Pfam" id="PF11937">
    <property type="entry name" value="DUF3455"/>
    <property type="match status" value="1"/>
</dbReference>
<feature type="chain" id="PRO_5042091830" description="Malate dehydrogenase" evidence="1">
    <location>
        <begin position="20"/>
        <end position="211"/>
    </location>
</feature>
<evidence type="ECO:0000313" key="3">
    <source>
        <dbReference type="Proteomes" id="UP001218218"/>
    </source>
</evidence>
<organism evidence="2 3">
    <name type="scientific">Mycena albidolilacea</name>
    <dbReference type="NCBI Taxonomy" id="1033008"/>
    <lineage>
        <taxon>Eukaryota</taxon>
        <taxon>Fungi</taxon>
        <taxon>Dikarya</taxon>
        <taxon>Basidiomycota</taxon>
        <taxon>Agaricomycotina</taxon>
        <taxon>Agaricomycetes</taxon>
        <taxon>Agaricomycetidae</taxon>
        <taxon>Agaricales</taxon>
        <taxon>Marasmiineae</taxon>
        <taxon>Mycenaceae</taxon>
        <taxon>Mycena</taxon>
    </lineage>
</organism>
<comment type="caution">
    <text evidence="2">The sequence shown here is derived from an EMBL/GenBank/DDBJ whole genome shotgun (WGS) entry which is preliminary data.</text>
</comment>
<dbReference type="InterPro" id="IPR021851">
    <property type="entry name" value="DUF3455"/>
</dbReference>